<feature type="domain" description="ABC transmembrane type-1" evidence="8">
    <location>
        <begin position="216"/>
        <end position="421"/>
    </location>
</feature>
<evidence type="ECO:0000256" key="3">
    <source>
        <dbReference type="ARBA" id="ARBA00022475"/>
    </source>
</evidence>
<feature type="transmembrane region" description="Helical" evidence="7">
    <location>
        <begin position="449"/>
        <end position="472"/>
    </location>
</feature>
<comment type="similarity">
    <text evidence="7">Belongs to the binding-protein-dependent transport system permease family.</text>
</comment>
<feature type="domain" description="ABC transmembrane type-1" evidence="8">
    <location>
        <begin position="515"/>
        <end position="703"/>
    </location>
</feature>
<evidence type="ECO:0000256" key="5">
    <source>
        <dbReference type="ARBA" id="ARBA00022989"/>
    </source>
</evidence>
<feature type="transmembrane region" description="Helical" evidence="7">
    <location>
        <begin position="684"/>
        <end position="709"/>
    </location>
</feature>
<keyword evidence="2 7" id="KW-0813">Transport</keyword>
<dbReference type="Pfam" id="PF00528">
    <property type="entry name" value="BPD_transp_1"/>
    <property type="match status" value="2"/>
</dbReference>
<evidence type="ECO:0000256" key="7">
    <source>
        <dbReference type="RuleBase" id="RU363032"/>
    </source>
</evidence>
<feature type="transmembrane region" description="Helical" evidence="7">
    <location>
        <begin position="484"/>
        <end position="501"/>
    </location>
</feature>
<dbReference type="Gene3D" id="1.10.3720.10">
    <property type="entry name" value="MetI-like"/>
    <property type="match status" value="2"/>
</dbReference>
<keyword evidence="6 7" id="KW-0472">Membrane</keyword>
<dbReference type="PANTHER" id="PTHR30183:SF7">
    <property type="entry name" value="FERRIC TRANSPORT SYSTEM PERMEASE PROTEIN FBPB 1-RELATED"/>
    <property type="match status" value="1"/>
</dbReference>
<dbReference type="Proteomes" id="UP000595460">
    <property type="component" value="Chromosome"/>
</dbReference>
<gene>
    <name evidence="9" type="ORF">JI749_03650</name>
</gene>
<organism evidence="9 10">
    <name type="scientific">Devosia oryziradicis</name>
    <dbReference type="NCBI Taxonomy" id="2801335"/>
    <lineage>
        <taxon>Bacteria</taxon>
        <taxon>Pseudomonadati</taxon>
        <taxon>Pseudomonadota</taxon>
        <taxon>Alphaproteobacteria</taxon>
        <taxon>Hyphomicrobiales</taxon>
        <taxon>Devosiaceae</taxon>
        <taxon>Devosia</taxon>
    </lineage>
</organism>
<feature type="transmembrane region" description="Helical" evidence="7">
    <location>
        <begin position="372"/>
        <end position="394"/>
    </location>
</feature>
<feature type="transmembrane region" description="Helical" evidence="7">
    <location>
        <begin position="120"/>
        <end position="139"/>
    </location>
</feature>
<dbReference type="SUPFAM" id="SSF161098">
    <property type="entry name" value="MetI-like"/>
    <property type="match status" value="2"/>
</dbReference>
<comment type="subcellular location">
    <subcellularLocation>
        <location evidence="1 7">Cell membrane</location>
        <topology evidence="1 7">Multi-pass membrane protein</topology>
    </subcellularLocation>
</comment>
<keyword evidence="3" id="KW-1003">Cell membrane</keyword>
<feature type="transmembrane region" description="Helical" evidence="7">
    <location>
        <begin position="406"/>
        <end position="424"/>
    </location>
</feature>
<feature type="transmembrane region" description="Helical" evidence="7">
    <location>
        <begin position="521"/>
        <end position="541"/>
    </location>
</feature>
<sequence length="732" mass="78169">MTRLDLTPLWWLLILLGVAVLPWHAQGHGFAASDLLALFSTDVANGSALNQALMHHRWWLWPVLVAAMLPALGLARQNWLGYAGVVGLAAIVLQAATIGLRGWTMPWLNALFGELADRQPGIGLGAVATFIGFLFLFTGDLARRGLFGGDRFIAGTVGFLATSIALFTAWPVLTLLGRGFAAPRDGSLVDAILVRMFAPKIWSLACVTGGGNCGVAWNSILLAVATASACTLLGLAFALIVTRTGFRYRKALRLLTILPIITPSFVVGLGLILIFGRSGVINQALEFLFGIEPGRWIYGFNGVWLAQTFSFTPTAFLVLIGVVAGVSPSMEEASETLRAAPMRTFLKVSLPLMLPGIVNAFLVTFIESLADFGNPILLAGSFGVLSTEIFFAVVGAQADFGRAASLALILLVFAVAVFLLQRAVVGRKSYVSMTGKGDSGRPAALPRPMLWLASAVVGIWATLTIAIYLLALAGGFVTIWGRDWTFTLGHFAKAFAIDWGINGQLIWSGGAWDSLFTTVTLAAIAAPLTAAIGILAAWVVSRQRFVGRQLLEFALMLSFCVPGTVIGVAYILTFNVPPLEVTGTAIILILCFVFRNLPVGVRAGIAALSQVDKSLDEASSTLRASTGRTMFRVVLPLIRPAIFTALVYSFVRAITTVSAVIFLVSAEHELATVYIINRAINGDYGLAIAYCTVLVAVMMTAVGCIHLLVGERKLGRRDQPQPILTPSMEKLA</sequence>
<evidence type="ECO:0000256" key="6">
    <source>
        <dbReference type="ARBA" id="ARBA00023136"/>
    </source>
</evidence>
<proteinExistence type="inferred from homology"/>
<feature type="transmembrane region" description="Helical" evidence="7">
    <location>
        <begin position="296"/>
        <end position="324"/>
    </location>
</feature>
<feature type="transmembrane region" description="Helical" evidence="7">
    <location>
        <begin position="345"/>
        <end position="366"/>
    </location>
</feature>
<keyword evidence="5 7" id="KW-1133">Transmembrane helix</keyword>
<feature type="transmembrane region" description="Helical" evidence="7">
    <location>
        <begin position="151"/>
        <end position="173"/>
    </location>
</feature>
<dbReference type="InterPro" id="IPR035906">
    <property type="entry name" value="MetI-like_sf"/>
</dbReference>
<feature type="transmembrane region" description="Helical" evidence="7">
    <location>
        <begin position="579"/>
        <end position="597"/>
    </location>
</feature>
<evidence type="ECO:0000256" key="4">
    <source>
        <dbReference type="ARBA" id="ARBA00022692"/>
    </source>
</evidence>
<reference evidence="9 10" key="1">
    <citation type="submission" date="2021-01" db="EMBL/GenBank/DDBJ databases">
        <title>Genome seq and assembly of Devosia sp. G19.</title>
        <authorList>
            <person name="Chhetri G."/>
        </authorList>
    </citation>
    <scope>NUCLEOTIDE SEQUENCE [LARGE SCALE GENOMIC DNA]</scope>
    <source>
        <strain evidence="9 10">G19</strain>
    </source>
</reference>
<feature type="transmembrane region" description="Helical" evidence="7">
    <location>
        <begin position="553"/>
        <end position="573"/>
    </location>
</feature>
<evidence type="ECO:0000256" key="2">
    <source>
        <dbReference type="ARBA" id="ARBA00022448"/>
    </source>
</evidence>
<feature type="transmembrane region" description="Helical" evidence="7">
    <location>
        <begin position="641"/>
        <end position="664"/>
    </location>
</feature>
<evidence type="ECO:0000256" key="1">
    <source>
        <dbReference type="ARBA" id="ARBA00004651"/>
    </source>
</evidence>
<dbReference type="PANTHER" id="PTHR30183">
    <property type="entry name" value="MOLYBDENUM TRANSPORT SYSTEM PERMEASE PROTEIN MODB"/>
    <property type="match status" value="1"/>
</dbReference>
<keyword evidence="4 7" id="KW-0812">Transmembrane</keyword>
<evidence type="ECO:0000313" key="9">
    <source>
        <dbReference type="EMBL" id="QQR36738.1"/>
    </source>
</evidence>
<dbReference type="EMBL" id="CP068047">
    <property type="protein sequence ID" value="QQR36738.1"/>
    <property type="molecule type" value="Genomic_DNA"/>
</dbReference>
<feature type="transmembrane region" description="Helical" evidence="7">
    <location>
        <begin position="58"/>
        <end position="75"/>
    </location>
</feature>
<protein>
    <submittedName>
        <fullName evidence="9">Iron ABC transporter permease</fullName>
    </submittedName>
</protein>
<dbReference type="CDD" id="cd06261">
    <property type="entry name" value="TM_PBP2"/>
    <property type="match status" value="2"/>
</dbReference>
<feature type="transmembrane region" description="Helical" evidence="7">
    <location>
        <begin position="220"/>
        <end position="242"/>
    </location>
</feature>
<feature type="transmembrane region" description="Helical" evidence="7">
    <location>
        <begin position="82"/>
        <end position="100"/>
    </location>
</feature>
<keyword evidence="10" id="KW-1185">Reference proteome</keyword>
<dbReference type="RefSeq" id="WP_201659183.1">
    <property type="nucleotide sequence ID" value="NZ_CP068047.1"/>
</dbReference>
<dbReference type="InterPro" id="IPR000515">
    <property type="entry name" value="MetI-like"/>
</dbReference>
<name>A0ABX7BXQ7_9HYPH</name>
<feature type="transmembrane region" description="Helical" evidence="7">
    <location>
        <begin position="254"/>
        <end position="276"/>
    </location>
</feature>
<evidence type="ECO:0000313" key="10">
    <source>
        <dbReference type="Proteomes" id="UP000595460"/>
    </source>
</evidence>
<dbReference type="PROSITE" id="PS50928">
    <property type="entry name" value="ABC_TM1"/>
    <property type="match status" value="2"/>
</dbReference>
<evidence type="ECO:0000259" key="8">
    <source>
        <dbReference type="PROSITE" id="PS50928"/>
    </source>
</evidence>
<accession>A0ABX7BXQ7</accession>